<gene>
    <name evidence="2" type="ordered locus">Cyan7822_2371</name>
</gene>
<keyword evidence="1" id="KW-0812">Transmembrane</keyword>
<keyword evidence="3" id="KW-1185">Reference proteome</keyword>
<feature type="transmembrane region" description="Helical" evidence="1">
    <location>
        <begin position="54"/>
        <end position="73"/>
    </location>
</feature>
<organism evidence="2 3">
    <name type="scientific">Gloeothece verrucosa (strain PCC 7822)</name>
    <name type="common">Cyanothece sp. (strain PCC 7822)</name>
    <dbReference type="NCBI Taxonomy" id="497965"/>
    <lineage>
        <taxon>Bacteria</taxon>
        <taxon>Bacillati</taxon>
        <taxon>Cyanobacteriota</taxon>
        <taxon>Cyanophyceae</taxon>
        <taxon>Oscillatoriophycideae</taxon>
        <taxon>Chroococcales</taxon>
        <taxon>Aphanothecaceae</taxon>
        <taxon>Gloeothece</taxon>
        <taxon>Gloeothece verrucosa</taxon>
    </lineage>
</organism>
<name>E0UFW4_GLOV7</name>
<evidence type="ECO:0000313" key="2">
    <source>
        <dbReference type="EMBL" id="ADN14347.1"/>
    </source>
</evidence>
<feature type="transmembrane region" description="Helical" evidence="1">
    <location>
        <begin position="93"/>
        <end position="118"/>
    </location>
</feature>
<dbReference type="OrthoDB" id="9853455at2"/>
<dbReference type="eggNOG" id="ENOG503425Y">
    <property type="taxonomic scope" value="Bacteria"/>
</dbReference>
<keyword evidence="1" id="KW-0472">Membrane</keyword>
<accession>E0UFW4</accession>
<evidence type="ECO:0000256" key="1">
    <source>
        <dbReference type="SAM" id="Phobius"/>
    </source>
</evidence>
<dbReference type="HOGENOM" id="CLU_1649327_0_0_3"/>
<dbReference type="AlphaFoldDB" id="E0UFW4"/>
<dbReference type="Proteomes" id="UP000008206">
    <property type="component" value="Chromosome"/>
</dbReference>
<dbReference type="EMBL" id="CP002198">
    <property type="protein sequence ID" value="ADN14347.1"/>
    <property type="molecule type" value="Genomic_DNA"/>
</dbReference>
<keyword evidence="1" id="KW-1133">Transmembrane helix</keyword>
<evidence type="ECO:0000313" key="3">
    <source>
        <dbReference type="Proteomes" id="UP000008206"/>
    </source>
</evidence>
<dbReference type="KEGG" id="cyj:Cyan7822_2371"/>
<dbReference type="STRING" id="497965.Cyan7822_2371"/>
<reference evidence="3" key="1">
    <citation type="journal article" date="2011" name="MBio">
        <title>Novel metabolic attributes of the genus Cyanothece, comprising a group of unicellular nitrogen-fixing Cyanobacteria.</title>
        <authorList>
            <person name="Bandyopadhyay A."/>
            <person name="Elvitigala T."/>
            <person name="Welsh E."/>
            <person name="Stockel J."/>
            <person name="Liberton M."/>
            <person name="Min H."/>
            <person name="Sherman L.A."/>
            <person name="Pakrasi H.B."/>
        </authorList>
    </citation>
    <scope>NUCLEOTIDE SEQUENCE [LARGE SCALE GENOMIC DNA]</scope>
    <source>
        <strain evidence="3">PCC 7822</strain>
    </source>
</reference>
<sequence length="160" mass="16857">MKVEAKFTSQEAAHNAQNAIQSAGLPLEKISLETQSFIPRTEIRQTQTLKNASTAAVTGGVLGGMIGFFLSLVNSNVPGSVTFVADHSERLMFLITLAGSIIGAAGFGLIGAITGINVPKNVPNAYRDKAADNYLLVVEGNEEQVQTVTEILKQQGGQLA</sequence>
<proteinExistence type="predicted"/>
<protein>
    <submittedName>
        <fullName evidence="2">Uncharacterized protein</fullName>
    </submittedName>
</protein>
<dbReference type="RefSeq" id="WP_013322452.1">
    <property type="nucleotide sequence ID" value="NC_014501.1"/>
</dbReference>